<name>A0A917FRF8_9NOCA</name>
<accession>A0A917FRF8</accession>
<sequence length="94" mass="9930">MFFHALVVMNALFASCSWCLARPTLLSSTAVVVTSVAWVLLNGPIEGRVLVVITPTNGITESDLLSVIGVGIAVVGYVRAARRRSDQPLSTTTA</sequence>
<evidence type="ECO:0000313" key="3">
    <source>
        <dbReference type="Proteomes" id="UP000654257"/>
    </source>
</evidence>
<gene>
    <name evidence="2" type="ORF">GCM10007304_09550</name>
</gene>
<reference evidence="2" key="2">
    <citation type="submission" date="2020-09" db="EMBL/GenBank/DDBJ databases">
        <authorList>
            <person name="Sun Q."/>
            <person name="Sedlacek I."/>
        </authorList>
    </citation>
    <scope>NUCLEOTIDE SEQUENCE</scope>
    <source>
        <strain evidence="2">CCM 7905</strain>
    </source>
</reference>
<dbReference type="AlphaFoldDB" id="A0A917FRF8"/>
<dbReference type="Proteomes" id="UP000654257">
    <property type="component" value="Unassembled WGS sequence"/>
</dbReference>
<keyword evidence="3" id="KW-1185">Reference proteome</keyword>
<proteinExistence type="predicted"/>
<feature type="chain" id="PRO_5037150401" evidence="1">
    <location>
        <begin position="22"/>
        <end position="94"/>
    </location>
</feature>
<evidence type="ECO:0000256" key="1">
    <source>
        <dbReference type="SAM" id="SignalP"/>
    </source>
</evidence>
<keyword evidence="1" id="KW-0732">Signal</keyword>
<comment type="caution">
    <text evidence="2">The sequence shown here is derived from an EMBL/GenBank/DDBJ whole genome shotgun (WGS) entry which is preliminary data.</text>
</comment>
<dbReference type="EMBL" id="BMCU01000001">
    <property type="protein sequence ID" value="GGF97715.1"/>
    <property type="molecule type" value="Genomic_DNA"/>
</dbReference>
<organism evidence="2 3">
    <name type="scientific">Rhodococcoides trifolii</name>
    <dbReference type="NCBI Taxonomy" id="908250"/>
    <lineage>
        <taxon>Bacteria</taxon>
        <taxon>Bacillati</taxon>
        <taxon>Actinomycetota</taxon>
        <taxon>Actinomycetes</taxon>
        <taxon>Mycobacteriales</taxon>
        <taxon>Nocardiaceae</taxon>
        <taxon>Rhodococcoides</taxon>
    </lineage>
</organism>
<reference evidence="2" key="1">
    <citation type="journal article" date="2014" name="Int. J. Syst. Evol. Microbiol.">
        <title>Complete genome sequence of Corynebacterium casei LMG S-19264T (=DSM 44701T), isolated from a smear-ripened cheese.</title>
        <authorList>
            <consortium name="US DOE Joint Genome Institute (JGI-PGF)"/>
            <person name="Walter F."/>
            <person name="Albersmeier A."/>
            <person name="Kalinowski J."/>
            <person name="Ruckert C."/>
        </authorList>
    </citation>
    <scope>NUCLEOTIDE SEQUENCE</scope>
    <source>
        <strain evidence="2">CCM 7905</strain>
    </source>
</reference>
<feature type="signal peptide" evidence="1">
    <location>
        <begin position="1"/>
        <end position="21"/>
    </location>
</feature>
<evidence type="ECO:0000313" key="2">
    <source>
        <dbReference type="EMBL" id="GGF97715.1"/>
    </source>
</evidence>
<protein>
    <submittedName>
        <fullName evidence="2">Uncharacterized protein</fullName>
    </submittedName>
</protein>